<protein>
    <submittedName>
        <fullName evidence="1">Uncharacterized protein</fullName>
    </submittedName>
</protein>
<dbReference type="EMBL" id="MKKU01000001">
    <property type="protein sequence ID" value="RNF27681.1"/>
    <property type="molecule type" value="Genomic_DNA"/>
</dbReference>
<proteinExistence type="predicted"/>
<dbReference type="Proteomes" id="UP000284403">
    <property type="component" value="Unassembled WGS sequence"/>
</dbReference>
<name>A0A3R7LMP1_9TRYP</name>
<dbReference type="AlphaFoldDB" id="A0A3R7LMP1"/>
<evidence type="ECO:0000313" key="2">
    <source>
        <dbReference type="Proteomes" id="UP000284403"/>
    </source>
</evidence>
<dbReference type="GeneID" id="40313676"/>
<comment type="caution">
    <text evidence="1">The sequence shown here is derived from an EMBL/GenBank/DDBJ whole genome shotgun (WGS) entry which is preliminary data.</text>
</comment>
<organism evidence="1 2">
    <name type="scientific">Trypanosoma conorhini</name>
    <dbReference type="NCBI Taxonomy" id="83891"/>
    <lineage>
        <taxon>Eukaryota</taxon>
        <taxon>Discoba</taxon>
        <taxon>Euglenozoa</taxon>
        <taxon>Kinetoplastea</taxon>
        <taxon>Metakinetoplastina</taxon>
        <taxon>Trypanosomatida</taxon>
        <taxon>Trypanosomatidae</taxon>
        <taxon>Trypanosoma</taxon>
    </lineage>
</organism>
<evidence type="ECO:0000313" key="1">
    <source>
        <dbReference type="EMBL" id="RNF27681.1"/>
    </source>
</evidence>
<accession>A0A3R7LMP1</accession>
<reference evidence="1 2" key="1">
    <citation type="journal article" date="2018" name="BMC Genomics">
        <title>Genomic comparison of Trypanosoma conorhini and Trypanosoma rangeli to Trypanosoma cruzi strains of high and low virulence.</title>
        <authorList>
            <person name="Bradwell K.R."/>
            <person name="Koparde V.N."/>
            <person name="Matveyev A.V."/>
            <person name="Serrano M.G."/>
            <person name="Alves J.M."/>
            <person name="Parikh H."/>
            <person name="Huang B."/>
            <person name="Lee V."/>
            <person name="Espinosa-Alvarez O."/>
            <person name="Ortiz P.A."/>
            <person name="Costa-Martins A.G."/>
            <person name="Teixeira M.M."/>
            <person name="Buck G.A."/>
        </authorList>
    </citation>
    <scope>NUCLEOTIDE SEQUENCE [LARGE SCALE GENOMIC DNA]</scope>
    <source>
        <strain evidence="1 2">025E</strain>
    </source>
</reference>
<sequence>MAAKLHKTTKREREREREMIGYGRVVDRFDLSDPSNKTHNRIPCILFIHWFISHLALSLLSLHPPPQQPLLLLNDNYTQRQTDRQTYRHHRAREVHHSAHTLASAPLRFVVRQARA</sequence>
<gene>
    <name evidence="1" type="ORF">Tco025E_00065</name>
</gene>
<dbReference type="RefSeq" id="XP_029232887.1">
    <property type="nucleotide sequence ID" value="XM_029367014.1"/>
</dbReference>
<keyword evidence="2" id="KW-1185">Reference proteome</keyword>